<feature type="domain" description="DUF7477" evidence="1">
    <location>
        <begin position="6"/>
        <end position="121"/>
    </location>
</feature>
<gene>
    <name evidence="2" type="ORF">CASFOL_000356</name>
</gene>
<reference evidence="3" key="1">
    <citation type="journal article" date="2024" name="IScience">
        <title>Strigolactones Initiate the Formation of Haustorium-like Structures in Castilleja.</title>
        <authorList>
            <person name="Buerger M."/>
            <person name="Peterson D."/>
            <person name="Chory J."/>
        </authorList>
    </citation>
    <scope>NUCLEOTIDE SEQUENCE [LARGE SCALE GENOMIC DNA]</scope>
</reference>
<evidence type="ECO:0000313" key="2">
    <source>
        <dbReference type="EMBL" id="KAL3655960.1"/>
    </source>
</evidence>
<dbReference type="Pfam" id="PF24289">
    <property type="entry name" value="DUF7477"/>
    <property type="match status" value="1"/>
</dbReference>
<keyword evidence="3" id="KW-1185">Reference proteome</keyword>
<name>A0ABD3ESG4_9LAMI</name>
<sequence length="138" mass="15726">MSMSRGWISKQWKEGSRVTAMATSRTTWAIVMSRGTGFSKQVVELDFGYPSEGIHKRFSEGYRITSTAATSDQTAIVLSIPKIKNREHMQETLRTTEFPSALIKEKWGKHIYVDSVCYGRKCILKLILLMLICPKDTF</sequence>
<protein>
    <recommendedName>
        <fullName evidence="1">DUF7477 domain-containing protein</fullName>
    </recommendedName>
</protein>
<comment type="caution">
    <text evidence="2">The sequence shown here is derived from an EMBL/GenBank/DDBJ whole genome shotgun (WGS) entry which is preliminary data.</text>
</comment>
<dbReference type="AlphaFoldDB" id="A0ABD3ESG4"/>
<evidence type="ECO:0000259" key="1">
    <source>
        <dbReference type="Pfam" id="PF24289"/>
    </source>
</evidence>
<dbReference type="InterPro" id="IPR055900">
    <property type="entry name" value="DUF7477"/>
</dbReference>
<proteinExistence type="predicted"/>
<dbReference type="Proteomes" id="UP001632038">
    <property type="component" value="Unassembled WGS sequence"/>
</dbReference>
<accession>A0ABD3ESG4</accession>
<evidence type="ECO:0000313" key="3">
    <source>
        <dbReference type="Proteomes" id="UP001632038"/>
    </source>
</evidence>
<dbReference type="EMBL" id="JAVIJP010000001">
    <property type="protein sequence ID" value="KAL3655960.1"/>
    <property type="molecule type" value="Genomic_DNA"/>
</dbReference>
<organism evidence="2 3">
    <name type="scientific">Castilleja foliolosa</name>
    <dbReference type="NCBI Taxonomy" id="1961234"/>
    <lineage>
        <taxon>Eukaryota</taxon>
        <taxon>Viridiplantae</taxon>
        <taxon>Streptophyta</taxon>
        <taxon>Embryophyta</taxon>
        <taxon>Tracheophyta</taxon>
        <taxon>Spermatophyta</taxon>
        <taxon>Magnoliopsida</taxon>
        <taxon>eudicotyledons</taxon>
        <taxon>Gunneridae</taxon>
        <taxon>Pentapetalae</taxon>
        <taxon>asterids</taxon>
        <taxon>lamiids</taxon>
        <taxon>Lamiales</taxon>
        <taxon>Orobanchaceae</taxon>
        <taxon>Pedicularideae</taxon>
        <taxon>Castillejinae</taxon>
        <taxon>Castilleja</taxon>
    </lineage>
</organism>